<evidence type="ECO:0000256" key="2">
    <source>
        <dbReference type="ARBA" id="ARBA00022692"/>
    </source>
</evidence>
<dbReference type="Proteomes" id="UP000292648">
    <property type="component" value="Unassembled WGS sequence"/>
</dbReference>
<evidence type="ECO:0000313" key="7">
    <source>
        <dbReference type="EMBL" id="TBX45852.1"/>
    </source>
</evidence>
<evidence type="ECO:0000256" key="1">
    <source>
        <dbReference type="ARBA" id="ARBA00004141"/>
    </source>
</evidence>
<dbReference type="AlphaFoldDB" id="A0A4Q9Y3Y5"/>
<dbReference type="EMBL" id="SEHH01000045">
    <property type="protein sequence ID" value="TBX45852.1"/>
    <property type="molecule type" value="Genomic_DNA"/>
</dbReference>
<feature type="transmembrane region" description="Helical" evidence="5">
    <location>
        <begin position="20"/>
        <end position="38"/>
    </location>
</feature>
<reference evidence="7 8" key="1">
    <citation type="submission" date="2019-01" db="EMBL/GenBank/DDBJ databases">
        <title>Draft genome sequence of Lactobacillus paraplantarum OSY-TC318, a Producer of the novel lantibiotic Paraplantaracin TC318.</title>
        <authorList>
            <person name="Hussein W.E."/>
            <person name="Huang E."/>
            <person name="Yousef A.E."/>
        </authorList>
    </citation>
    <scope>NUCLEOTIDE SEQUENCE [LARGE SCALE GENOMIC DNA]</scope>
    <source>
        <strain evidence="7 8">OSY-TC318</strain>
    </source>
</reference>
<dbReference type="Pfam" id="PF01061">
    <property type="entry name" value="ABC2_membrane"/>
    <property type="match status" value="1"/>
</dbReference>
<protein>
    <submittedName>
        <fullName evidence="7">ABC transporter permease</fullName>
    </submittedName>
</protein>
<feature type="domain" description="ABC-2 type transporter transmembrane" evidence="6">
    <location>
        <begin position="10"/>
        <end position="177"/>
    </location>
</feature>
<proteinExistence type="predicted"/>
<accession>A0A4Q9Y3Y5</accession>
<sequence length="245" mass="27031">MSRTLTKINALFNLKLRLIISNMSLMIAPLLAIVYVAFMKSIMQSTAPSHAALVSLLLGMGLSFNIVMGGIMMTSYPLAEEKEHHTLRVLMTSSITGPEFFIGSLLPPLTIMTVTNLFLIPLSGASWSQIHVGNYLLITVLTSLTSLVLGYIIGIIANSQSQAGIFSTPLMLILALLPNLEQFNTTLKTISSYLYPSIINHYIKASYTTSGFSWTLREVLVQLSWLGITCGIFFYAYRRHGLDND</sequence>
<keyword evidence="3 5" id="KW-1133">Transmembrane helix</keyword>
<organism evidence="7 8">
    <name type="scientific">Lactiplantibacillus paraplantarum</name>
    <dbReference type="NCBI Taxonomy" id="60520"/>
    <lineage>
        <taxon>Bacteria</taxon>
        <taxon>Bacillati</taxon>
        <taxon>Bacillota</taxon>
        <taxon>Bacilli</taxon>
        <taxon>Lactobacillales</taxon>
        <taxon>Lactobacillaceae</taxon>
        <taxon>Lactiplantibacillus</taxon>
    </lineage>
</organism>
<feature type="transmembrane region" description="Helical" evidence="5">
    <location>
        <begin position="100"/>
        <end position="123"/>
    </location>
</feature>
<dbReference type="InterPro" id="IPR013525">
    <property type="entry name" value="ABC2_TM"/>
</dbReference>
<evidence type="ECO:0000313" key="8">
    <source>
        <dbReference type="Proteomes" id="UP000292648"/>
    </source>
</evidence>
<evidence type="ECO:0000256" key="5">
    <source>
        <dbReference type="SAM" id="Phobius"/>
    </source>
</evidence>
<gene>
    <name evidence="7" type="ORF">EUZ87_05710</name>
</gene>
<feature type="transmembrane region" description="Helical" evidence="5">
    <location>
        <begin position="135"/>
        <end position="156"/>
    </location>
</feature>
<keyword evidence="2 5" id="KW-0812">Transmembrane</keyword>
<dbReference type="GO" id="GO:0140359">
    <property type="term" value="F:ABC-type transporter activity"/>
    <property type="evidence" value="ECO:0007669"/>
    <property type="project" value="InterPro"/>
</dbReference>
<evidence type="ECO:0000256" key="3">
    <source>
        <dbReference type="ARBA" id="ARBA00022989"/>
    </source>
</evidence>
<evidence type="ECO:0000256" key="4">
    <source>
        <dbReference type="ARBA" id="ARBA00023136"/>
    </source>
</evidence>
<comment type="caution">
    <text evidence="7">The sequence shown here is derived from an EMBL/GenBank/DDBJ whole genome shotgun (WGS) entry which is preliminary data.</text>
</comment>
<comment type="subcellular location">
    <subcellularLocation>
        <location evidence="1">Membrane</location>
        <topology evidence="1">Multi-pass membrane protein</topology>
    </subcellularLocation>
</comment>
<feature type="transmembrane region" description="Helical" evidence="5">
    <location>
        <begin position="219"/>
        <end position="237"/>
    </location>
</feature>
<keyword evidence="4 5" id="KW-0472">Membrane</keyword>
<evidence type="ECO:0000259" key="6">
    <source>
        <dbReference type="Pfam" id="PF01061"/>
    </source>
</evidence>
<name>A0A4Q9Y3Y5_9LACO</name>
<dbReference type="GO" id="GO:0016020">
    <property type="term" value="C:membrane"/>
    <property type="evidence" value="ECO:0007669"/>
    <property type="project" value="UniProtKB-SubCell"/>
</dbReference>
<feature type="transmembrane region" description="Helical" evidence="5">
    <location>
        <begin position="50"/>
        <end position="79"/>
    </location>
</feature>